<accession>A0A2W7RRY5</accession>
<evidence type="ECO:0000313" key="2">
    <source>
        <dbReference type="EMBL" id="PZX63443.1"/>
    </source>
</evidence>
<keyword evidence="3" id="KW-1185">Reference proteome</keyword>
<gene>
    <name evidence="2" type="ORF">LX80_01087</name>
</gene>
<dbReference type="OrthoDB" id="965650at2"/>
<organism evidence="2 3">
    <name type="scientific">Hydrotalea sandarakina</name>
    <dbReference type="NCBI Taxonomy" id="1004304"/>
    <lineage>
        <taxon>Bacteria</taxon>
        <taxon>Pseudomonadati</taxon>
        <taxon>Bacteroidota</taxon>
        <taxon>Chitinophagia</taxon>
        <taxon>Chitinophagales</taxon>
        <taxon>Chitinophagaceae</taxon>
        <taxon>Hydrotalea</taxon>
    </lineage>
</organism>
<feature type="transmembrane region" description="Helical" evidence="1">
    <location>
        <begin position="6"/>
        <end position="39"/>
    </location>
</feature>
<protein>
    <submittedName>
        <fullName evidence="2">Uncharacterized protein</fullName>
    </submittedName>
</protein>
<feature type="transmembrane region" description="Helical" evidence="1">
    <location>
        <begin position="88"/>
        <end position="112"/>
    </location>
</feature>
<evidence type="ECO:0000256" key="1">
    <source>
        <dbReference type="SAM" id="Phobius"/>
    </source>
</evidence>
<feature type="transmembrane region" description="Helical" evidence="1">
    <location>
        <begin position="46"/>
        <end position="68"/>
    </location>
</feature>
<sequence length="115" mass="12409">MKFVISILITALLSFAFSLYAAFPWYTFAICAFVVALAIHQKPYKAFLAAFIALFLLWGIWAFLIDAANNHILSKKVAEILPLHGSSIAIILVTALVGGIVAGMAALTGSLIRKI</sequence>
<evidence type="ECO:0000313" key="3">
    <source>
        <dbReference type="Proteomes" id="UP000249720"/>
    </source>
</evidence>
<dbReference type="AlphaFoldDB" id="A0A2W7RRY5"/>
<name>A0A2W7RRY5_9BACT</name>
<comment type="caution">
    <text evidence="2">The sequence shown here is derived from an EMBL/GenBank/DDBJ whole genome shotgun (WGS) entry which is preliminary data.</text>
</comment>
<dbReference type="RefSeq" id="WP_111294069.1">
    <property type="nucleotide sequence ID" value="NZ_QKZV01000003.1"/>
</dbReference>
<reference evidence="2 3" key="1">
    <citation type="submission" date="2018-06" db="EMBL/GenBank/DDBJ databases">
        <title>Genomic Encyclopedia of Archaeal and Bacterial Type Strains, Phase II (KMG-II): from individual species to whole genera.</title>
        <authorList>
            <person name="Goeker M."/>
        </authorList>
    </citation>
    <scope>NUCLEOTIDE SEQUENCE [LARGE SCALE GENOMIC DNA]</scope>
    <source>
        <strain evidence="2 3">DSM 23241</strain>
    </source>
</reference>
<dbReference type="Proteomes" id="UP000249720">
    <property type="component" value="Unassembled WGS sequence"/>
</dbReference>
<dbReference type="EMBL" id="QKZV01000003">
    <property type="protein sequence ID" value="PZX63443.1"/>
    <property type="molecule type" value="Genomic_DNA"/>
</dbReference>
<proteinExistence type="predicted"/>
<keyword evidence="1" id="KW-0472">Membrane</keyword>
<keyword evidence="1" id="KW-1133">Transmembrane helix</keyword>
<keyword evidence="1" id="KW-0812">Transmembrane</keyword>